<feature type="non-terminal residue" evidence="2">
    <location>
        <position position="1"/>
    </location>
</feature>
<dbReference type="InterPro" id="IPR053024">
    <property type="entry name" value="Fungal_surface_NADase"/>
</dbReference>
<dbReference type="Pfam" id="PF14021">
    <property type="entry name" value="TNT"/>
    <property type="match status" value="1"/>
</dbReference>
<comment type="caution">
    <text evidence="2">The sequence shown here is derived from an EMBL/GenBank/DDBJ whole genome shotgun (WGS) entry which is preliminary data.</text>
</comment>
<sequence>LAVRLMSSGGPWTKAAAEAAVEGTDSDVQAFLSTGLALAQERDDRVSAQTTARQSTNIEQRLAAERASVAPAADLRQFLVTGQYPGKDDDDRVLLSQIMAAGGPGVKAAANAALNGTIDDVRAFLTTGQYKARNDDNRVLITQDITNGGPEVKAAAQAAMSGPDSGLETFLNVGLPKAQQRDSDTAAHTAAINSYLFKIDGSVATARQYAAQAAASAATARGASNDAAAAANQAKQSASDAATAAKQAADSAAAAQASANQAAAYAKQAVSAAASAQSAANRANASAIAATASADQARQYAADAQAAADQAKASALAAGKSAADAQAASVAAQGEIWKQRQASNVEGSYLPETVVVGDDSRVSAVFSRAEGDVKPEVLSQDISRCQNDDNNALWLWLFDGHSAWHKNAAGQDVCDVPIKVQPHGTMDYELKTCPVPNLSIADCQGKYTSDDVMQVATVKLDDTKPYDDKYELNYDDFAKHYKVYCSPEGGGCMTGDSAQIIWQALTGDIVDCWNHPGLTAHCAWAAVTVIPWGTLLKGAKAVVAVKIALDTGVALDDAMTVVRTTIVATSTVTMARLDALVSKTRALIDLANRLEAANELAPDISKLSPGAQALAKGYRPYGNMPRLLFIKKWWSETLYVDRTTGQWKAGWIYPGDEYALPFTKRIMLNGEIKQGEVWDRFGESSGKWLSPASENAPFAARSLPPKTLGDPYQRYMWAKDYDAGAGSIERSKAAPWFGQDGGATQFKLEKTVHELCEAGYLVYENGTKCT</sequence>
<accession>A0A2V4NMT1</accession>
<dbReference type="PANTHER" id="PTHR42059:SF1">
    <property type="entry name" value="TNT DOMAIN-CONTAINING PROTEIN"/>
    <property type="match status" value="1"/>
</dbReference>
<gene>
    <name evidence="2" type="ORF">C7C46_20470</name>
</gene>
<evidence type="ECO:0000313" key="2">
    <source>
        <dbReference type="EMBL" id="PYC77006.1"/>
    </source>
</evidence>
<feature type="domain" description="TNT" evidence="1">
    <location>
        <begin position="672"/>
        <end position="762"/>
    </location>
</feature>
<dbReference type="GO" id="GO:0050135">
    <property type="term" value="F:NADP+ nucleosidase activity"/>
    <property type="evidence" value="ECO:0007669"/>
    <property type="project" value="InterPro"/>
</dbReference>
<dbReference type="Proteomes" id="UP000248039">
    <property type="component" value="Unassembled WGS sequence"/>
</dbReference>
<reference evidence="2 3" key="1">
    <citation type="submission" date="2018-03" db="EMBL/GenBank/DDBJ databases">
        <title>Bioinformatic expansion and discovery of thiopeptide antibiotics.</title>
        <authorList>
            <person name="Schwalen C.J."/>
            <person name="Hudson G.A."/>
            <person name="Mitchell D.A."/>
        </authorList>
    </citation>
    <scope>NUCLEOTIDE SEQUENCE [LARGE SCALE GENOMIC DNA]</scope>
    <source>
        <strain evidence="2 3">ATCC 21389</strain>
    </source>
</reference>
<dbReference type="AlphaFoldDB" id="A0A2V4NMT1"/>
<protein>
    <recommendedName>
        <fullName evidence="1">TNT domain-containing protein</fullName>
    </recommendedName>
</protein>
<proteinExistence type="predicted"/>
<dbReference type="InterPro" id="IPR005506">
    <property type="entry name" value="DUF312_ALF"/>
</dbReference>
<dbReference type="PANTHER" id="PTHR42059">
    <property type="entry name" value="TNT DOMAIN-CONTAINING PROTEIN"/>
    <property type="match status" value="1"/>
</dbReference>
<evidence type="ECO:0000313" key="3">
    <source>
        <dbReference type="Proteomes" id="UP000248039"/>
    </source>
</evidence>
<keyword evidence="3" id="KW-1185">Reference proteome</keyword>
<evidence type="ECO:0000259" key="1">
    <source>
        <dbReference type="Pfam" id="PF14021"/>
    </source>
</evidence>
<dbReference type="EMBL" id="PYBW01000075">
    <property type="protein sequence ID" value="PYC77006.1"/>
    <property type="molecule type" value="Genomic_DNA"/>
</dbReference>
<dbReference type="RefSeq" id="WP_146259153.1">
    <property type="nucleotide sequence ID" value="NZ_PYBW01000075.1"/>
</dbReference>
<dbReference type="InterPro" id="IPR025331">
    <property type="entry name" value="TNT"/>
</dbReference>
<organism evidence="2 3">
    <name type="scientific">Streptomyces tateyamensis</name>
    <dbReference type="NCBI Taxonomy" id="565073"/>
    <lineage>
        <taxon>Bacteria</taxon>
        <taxon>Bacillati</taxon>
        <taxon>Actinomycetota</taxon>
        <taxon>Actinomycetes</taxon>
        <taxon>Kitasatosporales</taxon>
        <taxon>Streptomycetaceae</taxon>
        <taxon>Streptomyces</taxon>
    </lineage>
</organism>
<name>A0A2V4NMT1_9ACTN</name>
<dbReference type="OrthoDB" id="582519at2"/>
<dbReference type="Pfam" id="PF03752">
    <property type="entry name" value="ALF"/>
    <property type="match status" value="3"/>
</dbReference>